<dbReference type="Proteomes" id="UP000671908">
    <property type="component" value="Chromosome"/>
</dbReference>
<organism evidence="2 3">
    <name type="scientific">Treponema parvum</name>
    <dbReference type="NCBI Taxonomy" id="138851"/>
    <lineage>
        <taxon>Bacteria</taxon>
        <taxon>Pseudomonadati</taxon>
        <taxon>Spirochaetota</taxon>
        <taxon>Spirochaetia</taxon>
        <taxon>Spirochaetales</taxon>
        <taxon>Treponemataceae</taxon>
        <taxon>Treponema</taxon>
    </lineage>
</organism>
<dbReference type="AlphaFoldDB" id="A0A975IF08"/>
<dbReference type="EMBL" id="CP054142">
    <property type="protein sequence ID" value="QTQ14443.1"/>
    <property type="molecule type" value="Genomic_DNA"/>
</dbReference>
<evidence type="ECO:0000256" key="1">
    <source>
        <dbReference type="SAM" id="Phobius"/>
    </source>
</evidence>
<reference evidence="2 3" key="1">
    <citation type="journal article" date="2021" name="Microbiol. Resour. Announc.">
        <title>Complete Genome Sequences of Three Human Oral Treponema parvum Isolates.</title>
        <authorList>
            <person name="Zeng H."/>
            <person name="Watt R.M."/>
        </authorList>
    </citation>
    <scope>NUCLEOTIDE SEQUENCE [LARGE SCALE GENOMIC DNA]</scope>
    <source>
        <strain evidence="2 3">ATCC 700770</strain>
    </source>
</reference>
<dbReference type="KEGG" id="tpav:HRQ91_08245"/>
<sequence length="61" mass="6556">MVVNLVAGGLLLCCIAGAVFYILRQRKIAIENNNPICIGCPGAASCRNHCHGTTSREKKKK</sequence>
<accession>A0A975IF08</accession>
<evidence type="ECO:0000313" key="3">
    <source>
        <dbReference type="Proteomes" id="UP000671908"/>
    </source>
</evidence>
<dbReference type="RefSeq" id="WP_210119099.1">
    <property type="nucleotide sequence ID" value="NZ_CP054142.1"/>
</dbReference>
<keyword evidence="1" id="KW-0812">Transmembrane</keyword>
<evidence type="ECO:0000313" key="2">
    <source>
        <dbReference type="EMBL" id="QTQ14443.1"/>
    </source>
</evidence>
<keyword evidence="1" id="KW-1133">Transmembrane helix</keyword>
<evidence type="ECO:0008006" key="4">
    <source>
        <dbReference type="Google" id="ProtNLM"/>
    </source>
</evidence>
<keyword evidence="1" id="KW-0472">Membrane</keyword>
<protein>
    <recommendedName>
        <fullName evidence="4">FeoB-associated Cys-rich membrane protein</fullName>
    </recommendedName>
</protein>
<keyword evidence="3" id="KW-1185">Reference proteome</keyword>
<feature type="transmembrane region" description="Helical" evidence="1">
    <location>
        <begin position="6"/>
        <end position="23"/>
    </location>
</feature>
<proteinExistence type="predicted"/>
<name>A0A975IF08_9SPIR</name>
<gene>
    <name evidence="2" type="ORF">HRQ91_08245</name>
</gene>